<evidence type="ECO:0000313" key="2">
    <source>
        <dbReference type="EMBL" id="CAG5010171.1"/>
    </source>
</evidence>
<gene>
    <name evidence="2" type="ORF">PAPOLLO_LOCUS15375</name>
</gene>
<evidence type="ECO:0000313" key="3">
    <source>
        <dbReference type="Proteomes" id="UP000691718"/>
    </source>
</evidence>
<evidence type="ECO:0000256" key="1">
    <source>
        <dbReference type="SAM" id="Phobius"/>
    </source>
</evidence>
<protein>
    <submittedName>
        <fullName evidence="2">(apollo) hypothetical protein</fullName>
    </submittedName>
</protein>
<keyword evidence="3" id="KW-1185">Reference proteome</keyword>
<dbReference type="OrthoDB" id="7440594at2759"/>
<feature type="transmembrane region" description="Helical" evidence="1">
    <location>
        <begin position="61"/>
        <end position="85"/>
    </location>
</feature>
<accession>A0A8S3X8Y9</accession>
<dbReference type="EMBL" id="CAJQZP010001030">
    <property type="protein sequence ID" value="CAG5010171.1"/>
    <property type="molecule type" value="Genomic_DNA"/>
</dbReference>
<comment type="caution">
    <text evidence="2">The sequence shown here is derived from an EMBL/GenBank/DDBJ whole genome shotgun (WGS) entry which is preliminary data.</text>
</comment>
<dbReference type="AlphaFoldDB" id="A0A8S3X8Y9"/>
<sequence>MDKPWRARSELSGAHWDSEYDLKEERHRNWSEESTTSLMEKDLVNPQPRVAISRWDDNGNVWSAALGALAGAGTVLIFIAILLLWRKPRRVEPPTLAPMDIGQKVSTQKFCTQLEKVTMSILC</sequence>
<reference evidence="2" key="1">
    <citation type="submission" date="2021-04" db="EMBL/GenBank/DDBJ databases">
        <authorList>
            <person name="Tunstrom K."/>
        </authorList>
    </citation>
    <scope>NUCLEOTIDE SEQUENCE</scope>
</reference>
<keyword evidence="1" id="KW-0472">Membrane</keyword>
<name>A0A8S3X8Y9_PARAO</name>
<keyword evidence="1" id="KW-1133">Transmembrane helix</keyword>
<keyword evidence="1" id="KW-0812">Transmembrane</keyword>
<dbReference type="Proteomes" id="UP000691718">
    <property type="component" value="Unassembled WGS sequence"/>
</dbReference>
<organism evidence="2 3">
    <name type="scientific">Parnassius apollo</name>
    <name type="common">Apollo butterfly</name>
    <name type="synonym">Papilio apollo</name>
    <dbReference type="NCBI Taxonomy" id="110799"/>
    <lineage>
        <taxon>Eukaryota</taxon>
        <taxon>Metazoa</taxon>
        <taxon>Ecdysozoa</taxon>
        <taxon>Arthropoda</taxon>
        <taxon>Hexapoda</taxon>
        <taxon>Insecta</taxon>
        <taxon>Pterygota</taxon>
        <taxon>Neoptera</taxon>
        <taxon>Endopterygota</taxon>
        <taxon>Lepidoptera</taxon>
        <taxon>Glossata</taxon>
        <taxon>Ditrysia</taxon>
        <taxon>Papilionoidea</taxon>
        <taxon>Papilionidae</taxon>
        <taxon>Parnassiinae</taxon>
        <taxon>Parnassini</taxon>
        <taxon>Parnassius</taxon>
        <taxon>Parnassius</taxon>
    </lineage>
</organism>
<proteinExistence type="predicted"/>